<comment type="subcellular location">
    <subcellularLocation>
        <location evidence="1">Membrane</location>
        <topology evidence="1">Multi-pass membrane protein</topology>
    </subcellularLocation>
</comment>
<feature type="transmembrane region" description="Helical" evidence="5">
    <location>
        <begin position="93"/>
        <end position="114"/>
    </location>
</feature>
<dbReference type="OrthoDB" id="408493at2759"/>
<evidence type="ECO:0000256" key="1">
    <source>
        <dbReference type="ARBA" id="ARBA00004141"/>
    </source>
</evidence>
<dbReference type="GO" id="GO:0015165">
    <property type="term" value="F:pyrimidine nucleotide-sugar transmembrane transporter activity"/>
    <property type="evidence" value="ECO:0007669"/>
    <property type="project" value="InterPro"/>
</dbReference>
<dbReference type="AlphaFoldDB" id="A0A0G4EYG0"/>
<keyword evidence="7" id="KW-1185">Reference proteome</keyword>
<keyword evidence="3 5" id="KW-1133">Transmembrane helix</keyword>
<reference evidence="6 7" key="1">
    <citation type="submission" date="2014-11" db="EMBL/GenBank/DDBJ databases">
        <authorList>
            <person name="Zhu J."/>
            <person name="Qi W."/>
            <person name="Song R."/>
        </authorList>
    </citation>
    <scope>NUCLEOTIDE SEQUENCE [LARGE SCALE GENOMIC DNA]</scope>
</reference>
<feature type="transmembrane region" description="Helical" evidence="5">
    <location>
        <begin position="201"/>
        <end position="221"/>
    </location>
</feature>
<gene>
    <name evidence="6" type="ORF">Vbra_1558</name>
</gene>
<evidence type="ECO:0000256" key="5">
    <source>
        <dbReference type="SAM" id="Phobius"/>
    </source>
</evidence>
<keyword evidence="4 5" id="KW-0472">Membrane</keyword>
<evidence type="ECO:0000256" key="3">
    <source>
        <dbReference type="ARBA" id="ARBA00022989"/>
    </source>
</evidence>
<feature type="transmembrane region" description="Helical" evidence="5">
    <location>
        <begin position="171"/>
        <end position="189"/>
    </location>
</feature>
<dbReference type="GO" id="GO:0000139">
    <property type="term" value="C:Golgi membrane"/>
    <property type="evidence" value="ECO:0007669"/>
    <property type="project" value="InterPro"/>
</dbReference>
<evidence type="ECO:0000256" key="2">
    <source>
        <dbReference type="ARBA" id="ARBA00022692"/>
    </source>
</evidence>
<accession>A0A0G4EYG0</accession>
<dbReference type="Proteomes" id="UP000041254">
    <property type="component" value="Unassembled WGS sequence"/>
</dbReference>
<dbReference type="InParanoid" id="A0A0G4EYG0"/>
<dbReference type="OMA" id="IFLTAWY"/>
<dbReference type="InterPro" id="IPR007271">
    <property type="entry name" value="Nuc_sug_transpt"/>
</dbReference>
<evidence type="ECO:0000256" key="4">
    <source>
        <dbReference type="ARBA" id="ARBA00023136"/>
    </source>
</evidence>
<sequence length="241" mass="26590">MILSALLCRFWLGRPLSGLQWLLLVATSTILYSYVQLDFLVDKLSVAKLGKAAQDKAAQAQLIGISLLGLRVLLTTPGGVLSDYLFKTTKRPFYIQLAQTMWSTAAASMVMTLIQFWKGDLWSKGVFGGIDCGGVEPCGWSGRVIFLTAWYALRTSVNCLLLKRLDAVWKGIADTVATLFVFIYAVTIFGEKPGPAVDLKVALILGIIIVVIAYVLTKVNVPKKEESQQQQQQQQQEAKKE</sequence>
<name>A0A0G4EYG0_VITBC</name>
<feature type="transmembrane region" description="Helical" evidence="5">
    <location>
        <begin position="20"/>
        <end position="41"/>
    </location>
</feature>
<evidence type="ECO:0000313" key="7">
    <source>
        <dbReference type="Proteomes" id="UP000041254"/>
    </source>
</evidence>
<dbReference type="PANTHER" id="PTHR10231">
    <property type="entry name" value="NUCLEOTIDE-SUGAR TRANSMEMBRANE TRANSPORTER"/>
    <property type="match status" value="1"/>
</dbReference>
<keyword evidence="2 5" id="KW-0812">Transmembrane</keyword>
<dbReference type="EMBL" id="CDMY01000342">
    <property type="protein sequence ID" value="CEM03485.1"/>
    <property type="molecule type" value="Genomic_DNA"/>
</dbReference>
<organism evidence="6 7">
    <name type="scientific">Vitrella brassicaformis (strain CCMP3155)</name>
    <dbReference type="NCBI Taxonomy" id="1169540"/>
    <lineage>
        <taxon>Eukaryota</taxon>
        <taxon>Sar</taxon>
        <taxon>Alveolata</taxon>
        <taxon>Colpodellida</taxon>
        <taxon>Vitrellaceae</taxon>
        <taxon>Vitrella</taxon>
    </lineage>
</organism>
<evidence type="ECO:0000313" key="6">
    <source>
        <dbReference type="EMBL" id="CEM03485.1"/>
    </source>
</evidence>
<proteinExistence type="predicted"/>
<dbReference type="VEuPathDB" id="CryptoDB:Vbra_1558"/>
<protein>
    <submittedName>
        <fullName evidence="6">Uncharacterized protein</fullName>
    </submittedName>
</protein>
<dbReference type="PhylomeDB" id="A0A0G4EYG0"/>
<feature type="transmembrane region" description="Helical" evidence="5">
    <location>
        <begin position="62"/>
        <end position="81"/>
    </location>
</feature>